<dbReference type="AlphaFoldDB" id="A0A125W821"/>
<dbReference type="RefSeq" id="WP_002355978.1">
    <property type="nucleotide sequence ID" value="NZ_GL454433.1"/>
</dbReference>
<sequence length="328" mass="38049">MGRWQELQQAMSAGVEAAIDAGWDRQAVYGLVESAIKDTRFLPLEQAKTAVAELFSEVEEVGSSAYERLFRFSAYRPQEKLSLLLWQLGAVLDQHGMLQLVGPYRFSKTVAPHATFWDLLAKTVQKAYPLGLLGSFNQEKAKKIHQLRMYIDRQNIMYIRDFFKQEGDADEQALKRYVFAAKPQGMGGRKLKKSSARLHNKYPEGASYSLINKKRLTPNFHSEFILNEEGTFVTQWDVLVEDWRGRLISNPAYYQAAKNNEYQEKVLNGESFNYANRNNRTHELLDSSPPGRFDHQLRKTAKKGWLSPRIQEYDYRRERQIKCDDYSK</sequence>
<name>A0A125W821_ENTFL</name>
<dbReference type="EMBL" id="AEBR01000028">
    <property type="protein sequence ID" value="EFM83346.1"/>
    <property type="molecule type" value="Genomic_DNA"/>
</dbReference>
<accession>A0A125W821</accession>
<evidence type="ECO:0000313" key="2">
    <source>
        <dbReference type="Proteomes" id="UP000004846"/>
    </source>
</evidence>
<evidence type="ECO:0000313" key="1">
    <source>
        <dbReference type="EMBL" id="EFM83346.1"/>
    </source>
</evidence>
<dbReference type="HOGENOM" id="CLU_084435_0_0_9"/>
<reference evidence="1 2" key="1">
    <citation type="submission" date="2010-07" db="EMBL/GenBank/DDBJ databases">
        <authorList>
            <person name="Sid Ahmed O."/>
        </authorList>
    </citation>
    <scope>NUCLEOTIDE SEQUENCE [LARGE SCALE GENOMIC DNA]</scope>
    <source>
        <strain evidence="1 2">TX4248</strain>
    </source>
</reference>
<dbReference type="Proteomes" id="UP000004846">
    <property type="component" value="Unassembled WGS sequence"/>
</dbReference>
<gene>
    <name evidence="1" type="ORF">HMPREF9498_01011</name>
</gene>
<proteinExistence type="predicted"/>
<dbReference type="InterPro" id="IPR021462">
    <property type="entry name" value="DUF3114"/>
</dbReference>
<organism evidence="1 2">
    <name type="scientific">Enterococcus faecalis TX4248</name>
    <dbReference type="NCBI Taxonomy" id="749495"/>
    <lineage>
        <taxon>Bacteria</taxon>
        <taxon>Bacillati</taxon>
        <taxon>Bacillota</taxon>
        <taxon>Bacilli</taxon>
        <taxon>Lactobacillales</taxon>
        <taxon>Enterococcaceae</taxon>
        <taxon>Enterococcus</taxon>
    </lineage>
</organism>
<evidence type="ECO:0008006" key="3">
    <source>
        <dbReference type="Google" id="ProtNLM"/>
    </source>
</evidence>
<dbReference type="Pfam" id="PF11311">
    <property type="entry name" value="DUF3114"/>
    <property type="match status" value="1"/>
</dbReference>
<protein>
    <recommendedName>
        <fullName evidence="3">DUF3114 domain-containing protein</fullName>
    </recommendedName>
</protein>
<comment type="caution">
    <text evidence="1">The sequence shown here is derived from an EMBL/GenBank/DDBJ whole genome shotgun (WGS) entry which is preliminary data.</text>
</comment>